<dbReference type="GeneID" id="87861432"/>
<dbReference type="SUPFAM" id="SSF55394">
    <property type="entry name" value="Bactericidal permeability-increasing protein, BPI"/>
    <property type="match status" value="1"/>
</dbReference>
<dbReference type="InterPro" id="IPR017943">
    <property type="entry name" value="Bactericidal_perm-incr_a/b_dom"/>
</dbReference>
<dbReference type="AlphaFoldDB" id="A0AAE0JJP7"/>
<dbReference type="PANTHER" id="PTHR31138:SF4">
    <property type="entry name" value="DUF5923 DOMAIN-CONTAINING PROTEIN"/>
    <property type="match status" value="1"/>
</dbReference>
<dbReference type="EMBL" id="JAUEPP010000002">
    <property type="protein sequence ID" value="KAK3350638.1"/>
    <property type="molecule type" value="Genomic_DNA"/>
</dbReference>
<feature type="domain" description="HAM1-like N-terminal" evidence="2">
    <location>
        <begin position="29"/>
        <end position="225"/>
    </location>
</feature>
<dbReference type="InterPro" id="IPR045967">
    <property type="entry name" value="HAM1-like_N"/>
</dbReference>
<organism evidence="3 4">
    <name type="scientific">Neurospora tetraspora</name>
    <dbReference type="NCBI Taxonomy" id="94610"/>
    <lineage>
        <taxon>Eukaryota</taxon>
        <taxon>Fungi</taxon>
        <taxon>Dikarya</taxon>
        <taxon>Ascomycota</taxon>
        <taxon>Pezizomycotina</taxon>
        <taxon>Sordariomycetes</taxon>
        <taxon>Sordariomycetidae</taxon>
        <taxon>Sordariales</taxon>
        <taxon>Sordariaceae</taxon>
        <taxon>Neurospora</taxon>
    </lineage>
</organism>
<evidence type="ECO:0000313" key="4">
    <source>
        <dbReference type="Proteomes" id="UP001278500"/>
    </source>
</evidence>
<reference evidence="3" key="2">
    <citation type="submission" date="2023-06" db="EMBL/GenBank/DDBJ databases">
        <authorList>
            <consortium name="Lawrence Berkeley National Laboratory"/>
            <person name="Haridas S."/>
            <person name="Hensen N."/>
            <person name="Bonometti L."/>
            <person name="Westerberg I."/>
            <person name="Brannstrom I.O."/>
            <person name="Guillou S."/>
            <person name="Cros-Aarteil S."/>
            <person name="Calhoun S."/>
            <person name="Kuo A."/>
            <person name="Mondo S."/>
            <person name="Pangilinan J."/>
            <person name="Riley R."/>
            <person name="Labutti K."/>
            <person name="Andreopoulos B."/>
            <person name="Lipzen A."/>
            <person name="Chen C."/>
            <person name="Yanf M."/>
            <person name="Daum C."/>
            <person name="Ng V."/>
            <person name="Clum A."/>
            <person name="Steindorff A."/>
            <person name="Ohm R."/>
            <person name="Martin F."/>
            <person name="Silar P."/>
            <person name="Natvig D."/>
            <person name="Lalanne C."/>
            <person name="Gautier V."/>
            <person name="Ament-Velasquez S.L."/>
            <person name="Kruys A."/>
            <person name="Hutchinson M.I."/>
            <person name="Powell A.J."/>
            <person name="Barry K."/>
            <person name="Miller A.N."/>
            <person name="Grigoriev I.V."/>
            <person name="Debuchy R."/>
            <person name="Gladieux P."/>
            <person name="Thoren M.H."/>
            <person name="Johannesson H."/>
        </authorList>
    </citation>
    <scope>NUCLEOTIDE SEQUENCE</scope>
    <source>
        <strain evidence="3">CBS 560.94</strain>
    </source>
</reference>
<dbReference type="Gene3D" id="3.15.10.10">
    <property type="entry name" value="Bactericidal permeability-increasing protein, domain 1"/>
    <property type="match status" value="1"/>
</dbReference>
<evidence type="ECO:0000313" key="3">
    <source>
        <dbReference type="EMBL" id="KAK3350638.1"/>
    </source>
</evidence>
<dbReference type="GO" id="GO:0008289">
    <property type="term" value="F:lipid binding"/>
    <property type="evidence" value="ECO:0007669"/>
    <property type="project" value="InterPro"/>
</dbReference>
<evidence type="ECO:0000259" key="2">
    <source>
        <dbReference type="Pfam" id="PF19343"/>
    </source>
</evidence>
<accession>A0AAE0JJP7</accession>
<dbReference type="Proteomes" id="UP001278500">
    <property type="component" value="Unassembled WGS sequence"/>
</dbReference>
<dbReference type="PANTHER" id="PTHR31138">
    <property type="entry name" value="CHROMOSOME 19, WHOLE GENOME SHOTGUN SEQUENCE"/>
    <property type="match status" value="1"/>
</dbReference>
<reference evidence="3" key="1">
    <citation type="journal article" date="2023" name="Mol. Phylogenet. Evol.">
        <title>Genome-scale phylogeny and comparative genomics of the fungal order Sordariales.</title>
        <authorList>
            <person name="Hensen N."/>
            <person name="Bonometti L."/>
            <person name="Westerberg I."/>
            <person name="Brannstrom I.O."/>
            <person name="Guillou S."/>
            <person name="Cros-Aarteil S."/>
            <person name="Calhoun S."/>
            <person name="Haridas S."/>
            <person name="Kuo A."/>
            <person name="Mondo S."/>
            <person name="Pangilinan J."/>
            <person name="Riley R."/>
            <person name="LaButti K."/>
            <person name="Andreopoulos B."/>
            <person name="Lipzen A."/>
            <person name="Chen C."/>
            <person name="Yan M."/>
            <person name="Daum C."/>
            <person name="Ng V."/>
            <person name="Clum A."/>
            <person name="Steindorff A."/>
            <person name="Ohm R.A."/>
            <person name="Martin F."/>
            <person name="Silar P."/>
            <person name="Natvig D.O."/>
            <person name="Lalanne C."/>
            <person name="Gautier V."/>
            <person name="Ament-Velasquez S.L."/>
            <person name="Kruys A."/>
            <person name="Hutchinson M.I."/>
            <person name="Powell A.J."/>
            <person name="Barry K."/>
            <person name="Miller A.N."/>
            <person name="Grigoriev I.V."/>
            <person name="Debuchy R."/>
            <person name="Gladieux P."/>
            <person name="Hiltunen Thoren M."/>
            <person name="Johannesson H."/>
        </authorList>
    </citation>
    <scope>NUCLEOTIDE SEQUENCE</scope>
    <source>
        <strain evidence="3">CBS 560.94</strain>
    </source>
</reference>
<protein>
    <submittedName>
        <fullName evidence="3">Bactericidal permeability-increasing protein</fullName>
    </submittedName>
</protein>
<comment type="caution">
    <text evidence="3">The sequence shown here is derived from an EMBL/GenBank/DDBJ whole genome shotgun (WGS) entry which is preliminary data.</text>
</comment>
<keyword evidence="4" id="KW-1185">Reference proteome</keyword>
<feature type="compositionally biased region" description="Basic and acidic residues" evidence="1">
    <location>
        <begin position="194"/>
        <end position="216"/>
    </location>
</feature>
<name>A0AAE0JJP7_9PEZI</name>
<dbReference type="Pfam" id="PF19343">
    <property type="entry name" value="HAM1_N"/>
    <property type="match status" value="2"/>
</dbReference>
<sequence length="745" mass="84838">MDLISSCFGGGRIRLPDEEEPLLSHYDDDTALQRQLHQKLHTYQMLRALSKGYMPSNDQAITNLRTLLSSDILNPDNSGLSDSGRALVFYSRKWITQLIQLLEHKNSKDQIQDFLWYLSKARVSVDMEHIAERATKARAKADTAAAYKSIQTVGSLLLTNSDFRLFLSDLGVVSREVFRDTAFALSAASKEAAKRLEPSKEEKESVAKPGNDETADKPVQQDLEDQAAEVGQVLGDTAATVAQEAESSIINKLQSDETDTLLYRLKQAVTKLRDRRDYSDSVSTFSLLLKRYAMVYSRIARDTLQAADEDVDRNPETDKALENFWLFIKSFGDQKDWEELEKRFKLVMDHGHSDPEFEKLIGELGNAAQEMFTDPSFFDHAEERFQDLRDHSRQLAARSSLRDDIDGLLSQLQSTFQAVMRDRDISDLLKTSATIAKILSPKHHYTNTDLVTDCIHVFVPLLIQGINYIPIPRLEISTPELDLLLENLILEPGKTINHTSFFPYKLRIETLNDIEIRKARFRTTSAMKSLVRIKLDGLSVRAEEVGFWMKAHTGLLRYVDEGIASFAMDERGMDLEIDVEIGRDRMDKIISLRSVRCEIHKLDFTLRQSKFSWFAWLFKPFMKPVIKKTIEMKVAMAIAESLRFANREILFARERLRATLIANPDDLKTFFKAVLARLTPPDDPDLNVRVGVTDPGRGVFDGVYAPGSIVKLWNEEATQASQRIRENDQDGWRNSVFDVHATLMA</sequence>
<feature type="region of interest" description="Disordered" evidence="1">
    <location>
        <begin position="194"/>
        <end position="217"/>
    </location>
</feature>
<dbReference type="RefSeq" id="XP_062683933.1">
    <property type="nucleotide sequence ID" value="XM_062824278.1"/>
</dbReference>
<evidence type="ECO:0000256" key="1">
    <source>
        <dbReference type="SAM" id="MobiDB-lite"/>
    </source>
</evidence>
<feature type="domain" description="HAM1-like N-terminal" evidence="2">
    <location>
        <begin position="228"/>
        <end position="580"/>
    </location>
</feature>
<proteinExistence type="predicted"/>
<gene>
    <name evidence="3" type="ORF">B0H65DRAFT_420463</name>
</gene>